<dbReference type="STRING" id="315423.SAMN04488020_102417"/>
<reference evidence="4 5" key="1">
    <citation type="submission" date="2017-03" db="EMBL/GenBank/DDBJ databases">
        <authorList>
            <person name="Afonso C.L."/>
            <person name="Miller P.J."/>
            <person name="Scott M.A."/>
            <person name="Spackman E."/>
            <person name="Goraichik I."/>
            <person name="Dimitrov K.M."/>
            <person name="Suarez D.L."/>
            <person name="Swayne D.E."/>
        </authorList>
    </citation>
    <scope>NUCLEOTIDE SEQUENCE [LARGE SCALE GENOMIC DNA]</scope>
    <source>
        <strain evidence="4 5">CECT 7066</strain>
    </source>
</reference>
<dbReference type="PROSITE" id="PS51257">
    <property type="entry name" value="PROKAR_LIPOPROTEIN"/>
    <property type="match status" value="1"/>
</dbReference>
<dbReference type="AlphaFoldDB" id="A0A1Y5RU10"/>
<evidence type="ECO:0000256" key="1">
    <source>
        <dbReference type="SAM" id="MobiDB-lite"/>
    </source>
</evidence>
<organism evidence="4 5">
    <name type="scientific">Palleronia marisminoris</name>
    <dbReference type="NCBI Taxonomy" id="315423"/>
    <lineage>
        <taxon>Bacteria</taxon>
        <taxon>Pseudomonadati</taxon>
        <taxon>Pseudomonadota</taxon>
        <taxon>Alphaproteobacteria</taxon>
        <taxon>Rhodobacterales</taxon>
        <taxon>Roseobacteraceae</taxon>
        <taxon>Palleronia</taxon>
    </lineage>
</organism>
<sequence>MTRQYTGALPLIAAGLSLAACAPSGWDVDLRDRIGAPFGTSSAVMGSVPARPDADNRGVISYPDYQVAVARRDDTVGRIAQRVGLPTDELATYNGLPPNETLREGELIALPRRVAEPSPATGAPRSGPVLPAAQPIATTTLENRAEAAIDRGATVTPAVPSLPDGGQPVRHRVEAGETAFSISRRYGVPVQALAEWNGLDEQMTVRRGAVLLVPAVATRTAPAEATSRPGEGTLAPPPPSASEPLPDEEATQAPPKETPASPTLSQQATEASSSSGRFAYPVQGRVIRAYSKGKNDGIDIAAAPGTTVNAAADGTVAAITRDTDQIPILVLRHPNNVLTVYAGVDNIAVEKGDSVTRGQSIARIRAGDAAALHFEVREGFESVDPSTYLD</sequence>
<evidence type="ECO:0000313" key="5">
    <source>
        <dbReference type="Proteomes" id="UP000193870"/>
    </source>
</evidence>
<dbReference type="Pfam" id="PF01551">
    <property type="entry name" value="Peptidase_M23"/>
    <property type="match status" value="1"/>
</dbReference>
<keyword evidence="2" id="KW-0732">Signal</keyword>
<dbReference type="CDD" id="cd00118">
    <property type="entry name" value="LysM"/>
    <property type="match status" value="2"/>
</dbReference>
<dbReference type="Gene3D" id="3.10.350.10">
    <property type="entry name" value="LysM domain"/>
    <property type="match status" value="1"/>
</dbReference>
<dbReference type="Proteomes" id="UP000193870">
    <property type="component" value="Unassembled WGS sequence"/>
</dbReference>
<feature type="chain" id="PRO_5010985408" evidence="2">
    <location>
        <begin position="20"/>
        <end position="390"/>
    </location>
</feature>
<dbReference type="SUPFAM" id="SSF54106">
    <property type="entry name" value="LysM domain"/>
    <property type="match status" value="1"/>
</dbReference>
<dbReference type="SUPFAM" id="SSF51261">
    <property type="entry name" value="Duplicated hybrid motif"/>
    <property type="match status" value="1"/>
</dbReference>
<keyword evidence="4" id="KW-0378">Hydrolase</keyword>
<accession>A0A1Y5RU10</accession>
<dbReference type="InterPro" id="IPR036779">
    <property type="entry name" value="LysM_dom_sf"/>
</dbReference>
<dbReference type="Gene3D" id="2.70.70.10">
    <property type="entry name" value="Glucose Permease (Domain IIA)"/>
    <property type="match status" value="1"/>
</dbReference>
<dbReference type="InterPro" id="IPR016047">
    <property type="entry name" value="M23ase_b-sheet_dom"/>
</dbReference>
<evidence type="ECO:0000259" key="3">
    <source>
        <dbReference type="PROSITE" id="PS51782"/>
    </source>
</evidence>
<dbReference type="EMBL" id="FWFV01000002">
    <property type="protein sequence ID" value="SLN24391.1"/>
    <property type="molecule type" value="Genomic_DNA"/>
</dbReference>
<feature type="compositionally biased region" description="Polar residues" evidence="1">
    <location>
        <begin position="260"/>
        <end position="276"/>
    </location>
</feature>
<evidence type="ECO:0000313" key="4">
    <source>
        <dbReference type="EMBL" id="SLN24391.1"/>
    </source>
</evidence>
<dbReference type="Pfam" id="PF01476">
    <property type="entry name" value="LysM"/>
    <property type="match status" value="2"/>
</dbReference>
<name>A0A1Y5RU10_9RHOB</name>
<proteinExistence type="predicted"/>
<feature type="region of interest" description="Disordered" evidence="1">
    <location>
        <begin position="219"/>
        <end position="276"/>
    </location>
</feature>
<keyword evidence="5" id="KW-1185">Reference proteome</keyword>
<dbReference type="OrthoDB" id="9795421at2"/>
<protein>
    <submittedName>
        <fullName evidence="4">Murein hydrolase activator NlpD</fullName>
    </submittedName>
</protein>
<dbReference type="InterPro" id="IPR011055">
    <property type="entry name" value="Dup_hybrid_motif"/>
</dbReference>
<dbReference type="CDD" id="cd12797">
    <property type="entry name" value="M23_peptidase"/>
    <property type="match status" value="1"/>
</dbReference>
<evidence type="ECO:0000256" key="2">
    <source>
        <dbReference type="SAM" id="SignalP"/>
    </source>
</evidence>
<dbReference type="RefSeq" id="WP_085852902.1">
    <property type="nucleotide sequence ID" value="NZ_FOPF01000002.1"/>
</dbReference>
<dbReference type="PROSITE" id="PS51782">
    <property type="entry name" value="LYSM"/>
    <property type="match status" value="1"/>
</dbReference>
<feature type="signal peptide" evidence="2">
    <location>
        <begin position="1"/>
        <end position="19"/>
    </location>
</feature>
<dbReference type="SMART" id="SM00257">
    <property type="entry name" value="LysM"/>
    <property type="match status" value="2"/>
</dbReference>
<dbReference type="InterPro" id="IPR050570">
    <property type="entry name" value="Cell_wall_metabolism_enzyme"/>
</dbReference>
<dbReference type="PANTHER" id="PTHR21666">
    <property type="entry name" value="PEPTIDASE-RELATED"/>
    <property type="match status" value="1"/>
</dbReference>
<gene>
    <name evidence="4" type="primary">nlpD</name>
    <name evidence="4" type="ORF">PAM7066_00864</name>
</gene>
<dbReference type="InterPro" id="IPR018392">
    <property type="entry name" value="LysM"/>
</dbReference>
<feature type="domain" description="LysM" evidence="3">
    <location>
        <begin position="169"/>
        <end position="213"/>
    </location>
</feature>
<dbReference type="PANTHER" id="PTHR21666:SF270">
    <property type="entry name" value="MUREIN HYDROLASE ACTIVATOR ENVC"/>
    <property type="match status" value="1"/>
</dbReference>
<dbReference type="GO" id="GO:0004222">
    <property type="term" value="F:metalloendopeptidase activity"/>
    <property type="evidence" value="ECO:0007669"/>
    <property type="project" value="TreeGrafter"/>
</dbReference>